<dbReference type="EMBL" id="CP042997">
    <property type="protein sequence ID" value="QEH31808.1"/>
    <property type="molecule type" value="Genomic_DNA"/>
</dbReference>
<feature type="compositionally biased region" description="Pro residues" evidence="1">
    <location>
        <begin position="169"/>
        <end position="179"/>
    </location>
</feature>
<dbReference type="RefSeq" id="WP_148590545.1">
    <property type="nucleotide sequence ID" value="NZ_CP042997.1"/>
</dbReference>
<gene>
    <name evidence="2" type="ORF">OJF2_02730</name>
</gene>
<dbReference type="AlphaFoldDB" id="A0A5B9VU87"/>
<keyword evidence="3" id="KW-1185">Reference proteome</keyword>
<feature type="region of interest" description="Disordered" evidence="1">
    <location>
        <begin position="150"/>
        <end position="202"/>
    </location>
</feature>
<name>A0A5B9VU87_9BACT</name>
<evidence type="ECO:0000256" key="1">
    <source>
        <dbReference type="SAM" id="MobiDB-lite"/>
    </source>
</evidence>
<reference evidence="2 3" key="1">
    <citation type="submission" date="2019-08" db="EMBL/GenBank/DDBJ databases">
        <title>Deep-cultivation of Planctomycetes and their phenomic and genomic characterization uncovers novel biology.</title>
        <authorList>
            <person name="Wiegand S."/>
            <person name="Jogler M."/>
            <person name="Boedeker C."/>
            <person name="Pinto D."/>
            <person name="Vollmers J."/>
            <person name="Rivas-Marin E."/>
            <person name="Kohn T."/>
            <person name="Peeters S.H."/>
            <person name="Heuer A."/>
            <person name="Rast P."/>
            <person name="Oberbeckmann S."/>
            <person name="Bunk B."/>
            <person name="Jeske O."/>
            <person name="Meyerdierks A."/>
            <person name="Storesund J.E."/>
            <person name="Kallscheuer N."/>
            <person name="Luecker S."/>
            <person name="Lage O.M."/>
            <person name="Pohl T."/>
            <person name="Merkel B.J."/>
            <person name="Hornburger P."/>
            <person name="Mueller R.-W."/>
            <person name="Bruemmer F."/>
            <person name="Labrenz M."/>
            <person name="Spormann A.M."/>
            <person name="Op den Camp H."/>
            <person name="Overmann J."/>
            <person name="Amann R."/>
            <person name="Jetten M.S.M."/>
            <person name="Mascher T."/>
            <person name="Medema M.H."/>
            <person name="Devos D.P."/>
            <person name="Kaster A.-K."/>
            <person name="Ovreas L."/>
            <person name="Rohde M."/>
            <person name="Galperin M.Y."/>
            <person name="Jogler C."/>
        </authorList>
    </citation>
    <scope>NUCLEOTIDE SEQUENCE [LARGE SCALE GENOMIC DNA]</scope>
    <source>
        <strain evidence="2 3">OJF2</strain>
    </source>
</reference>
<evidence type="ECO:0000313" key="3">
    <source>
        <dbReference type="Proteomes" id="UP000324233"/>
    </source>
</evidence>
<organism evidence="2 3">
    <name type="scientific">Aquisphaera giovannonii</name>
    <dbReference type="NCBI Taxonomy" id="406548"/>
    <lineage>
        <taxon>Bacteria</taxon>
        <taxon>Pseudomonadati</taxon>
        <taxon>Planctomycetota</taxon>
        <taxon>Planctomycetia</taxon>
        <taxon>Isosphaerales</taxon>
        <taxon>Isosphaeraceae</taxon>
        <taxon>Aquisphaera</taxon>
    </lineage>
</organism>
<accession>A0A5B9VU87</accession>
<evidence type="ECO:0000313" key="2">
    <source>
        <dbReference type="EMBL" id="QEH31808.1"/>
    </source>
</evidence>
<proteinExistence type="predicted"/>
<dbReference type="KEGG" id="agv:OJF2_02730"/>
<dbReference type="Proteomes" id="UP000324233">
    <property type="component" value="Chromosome"/>
</dbReference>
<sequence>MHRSITVLFRRDASRDRRRDRLQFAGYRMLWPDGREIAVGLDAFCRYGQRLLGLDRHLAGVAERLIEILCFPVHDPDGPMTRLPGHRVRRFFLHRDGPRGRLHFLDGTPTEVDFVLGRDEPSVVEWIGLADAPNRASVCLDLAARPAAAPPTATASAGLRSESKSSPASTPPSPSPASPIPSSLSTPPGPLRRPVGEEVPRP</sequence>
<protein>
    <submittedName>
        <fullName evidence="2">Uncharacterized protein</fullName>
    </submittedName>
</protein>